<sequence>MSLKYLLLLLWLPISIFAAEIPVTDFARHAQYTEMKISPDGKYLAAIAIVQGERVLSLIRLSDRSGKNLHARSGREVLDFHWVNDHRVIYSVTLRLGGLVRPVATGELFGVNADGGSADVLFGFEAGPAISSATHIKQAQAERASASLLDYRSSDENSVLISVTPWNDGAHSAEGDYPSVYRMDVRHGTRTRIITAPMRNAEFVVDHDGVPRFAYGINAEFKGQVYYRRDGNSSWELIEEGKNDGSVRTPRRFSRDGKAVYFGCGVGKAAGLCSWDIEARKFSALSPPEDSDINGMVWSADRKDIVALRYEPGRPKLVVLDKQAPAVKILGTLMQKFGGEEVRIDSSTRDGSKLLVTVQSDVNPGEFYLFDSASNKLEFLAARRSWVKPEQMAAMEPFELKARDGLDLHGYLTRPLGKEQAKNLPLVVLPHGGPFQIRDYWQYDPEVQLLASRGYAVLQLNFRGSSGYGYAFYKAGQREWGGKMQDDLTDATRWAIAQGAADANRICIYGGSYGGYAALMGAEMEPDLYRCAIGYVGVYNLKYEGTHSDFAGSQWGTNYFKSMVGDNDAELMQRSPISHVDALKAAVMLVAGSEDQRVPIANAEQMRDALEKRHIAYEWLEKRGEGHGFYDDKNIAEFYEKMLAFLDKHIGAGAKIAAH</sequence>
<dbReference type="PANTHER" id="PTHR42776:SF27">
    <property type="entry name" value="DIPEPTIDYL PEPTIDASE FAMILY MEMBER 6"/>
    <property type="match status" value="1"/>
</dbReference>
<evidence type="ECO:0000259" key="2">
    <source>
        <dbReference type="Pfam" id="PF00326"/>
    </source>
</evidence>
<dbReference type="SUPFAM" id="SSF82171">
    <property type="entry name" value="DPP6 N-terminal domain-like"/>
    <property type="match status" value="1"/>
</dbReference>
<dbReference type="Gene3D" id="3.40.50.1820">
    <property type="entry name" value="alpha/beta hydrolase"/>
    <property type="match status" value="1"/>
</dbReference>
<protein>
    <submittedName>
        <fullName evidence="3">S9 family peptidase</fullName>
    </submittedName>
</protein>
<feature type="domain" description="Peptidase S9 prolyl oligopeptidase catalytic" evidence="2">
    <location>
        <begin position="441"/>
        <end position="651"/>
    </location>
</feature>
<dbReference type="RefSeq" id="WP_129832038.1">
    <property type="nucleotide sequence ID" value="NZ_CP035704.1"/>
</dbReference>
<dbReference type="InterPro" id="IPR029058">
    <property type="entry name" value="AB_hydrolase_fold"/>
</dbReference>
<evidence type="ECO:0000313" key="3">
    <source>
        <dbReference type="EMBL" id="QBB69778.1"/>
    </source>
</evidence>
<evidence type="ECO:0000313" key="4">
    <source>
        <dbReference type="Proteomes" id="UP000291562"/>
    </source>
</evidence>
<gene>
    <name evidence="3" type="ORF">ELE36_04965</name>
</gene>
<organism evidence="3 4">
    <name type="scientific">Pseudolysobacter antarcticus</name>
    <dbReference type="NCBI Taxonomy" id="2511995"/>
    <lineage>
        <taxon>Bacteria</taxon>
        <taxon>Pseudomonadati</taxon>
        <taxon>Pseudomonadota</taxon>
        <taxon>Gammaproteobacteria</taxon>
        <taxon>Lysobacterales</taxon>
        <taxon>Rhodanobacteraceae</taxon>
        <taxon>Pseudolysobacter</taxon>
    </lineage>
</organism>
<dbReference type="FunFam" id="3.40.50.1820:FF:000442">
    <property type="entry name" value="Subfamily S9C unassigned peptidase"/>
    <property type="match status" value="1"/>
</dbReference>
<dbReference type="InterPro" id="IPR001375">
    <property type="entry name" value="Peptidase_S9_cat"/>
</dbReference>
<evidence type="ECO:0000256" key="1">
    <source>
        <dbReference type="ARBA" id="ARBA00022801"/>
    </source>
</evidence>
<name>A0A411HGZ0_9GAMM</name>
<dbReference type="SUPFAM" id="SSF53474">
    <property type="entry name" value="alpha/beta-Hydrolases"/>
    <property type="match status" value="1"/>
</dbReference>
<dbReference type="EMBL" id="CP035704">
    <property type="protein sequence ID" value="QBB69778.1"/>
    <property type="molecule type" value="Genomic_DNA"/>
</dbReference>
<keyword evidence="4" id="KW-1185">Reference proteome</keyword>
<dbReference type="AlphaFoldDB" id="A0A411HGZ0"/>
<proteinExistence type="predicted"/>
<dbReference type="GO" id="GO:0006508">
    <property type="term" value="P:proteolysis"/>
    <property type="evidence" value="ECO:0007669"/>
    <property type="project" value="InterPro"/>
</dbReference>
<dbReference type="OrthoDB" id="4269629at2"/>
<dbReference type="Proteomes" id="UP000291562">
    <property type="component" value="Chromosome"/>
</dbReference>
<dbReference type="KEGG" id="xbc:ELE36_04965"/>
<dbReference type="GO" id="GO:0004252">
    <property type="term" value="F:serine-type endopeptidase activity"/>
    <property type="evidence" value="ECO:0007669"/>
    <property type="project" value="TreeGrafter"/>
</dbReference>
<dbReference type="PANTHER" id="PTHR42776">
    <property type="entry name" value="SERINE PEPTIDASE S9 FAMILY MEMBER"/>
    <property type="match status" value="1"/>
</dbReference>
<keyword evidence="1" id="KW-0378">Hydrolase</keyword>
<accession>A0A411HGZ0</accession>
<dbReference type="Pfam" id="PF00326">
    <property type="entry name" value="Peptidase_S9"/>
    <property type="match status" value="1"/>
</dbReference>
<reference evidence="3 4" key="1">
    <citation type="submission" date="2019-01" db="EMBL/GenBank/DDBJ databases">
        <title>Pseudolysobacter antarctica gen. nov., sp. nov., isolated from Fildes Peninsula, Antarctica.</title>
        <authorList>
            <person name="Wei Z."/>
            <person name="Peng F."/>
        </authorList>
    </citation>
    <scope>NUCLEOTIDE SEQUENCE [LARGE SCALE GENOMIC DNA]</scope>
    <source>
        <strain evidence="3 4">AQ6-296</strain>
    </source>
</reference>